<evidence type="ECO:0000313" key="5">
    <source>
        <dbReference type="Proteomes" id="UP001151081"/>
    </source>
</evidence>
<sequence>MSAEPNHRAADDFQGVSFEGFTALTPIYEGAETLVFRGRRIADGARVVLKQTKNEYPTVREVGRLRREFTILRELGVDTAPEAIALEEHGRGVVLIMADLGHPTLREILESRRLDIETSLTIALSISNALAAVHRKGIIHKDVTPRNVLIEESAWTAHLIDFGISARLSRELHAPTGPRSLEGTLLYMAPEQTGRMNRAVDSRADLYSLGVILYEMLTGSVPFPQRELSEIVQSHLTRAPVPPHEVVPTVPAPLSDLVMMLLAKTPEERYQSDAGVRADLSECLRQWKANGTITPFPLRQRDKAPELRRAQRLYGREHDIEALLQAFRRTRARGPELCLVAGYSGVGKSALVREIHKIIARHGGGYFASGKFDQISRDVPLAPVVHALRELVQQILTEPPEALAAYKSELLTALGGNGAILLELVPELELVLGAQPKVSDLPPDQAKNRFELTLQNFLHVFASEKHPLVIFLDDLQWMDPASQRLMHLLLTDTWSRHLLIIGAYRDNEVSVGHPLSNLLAELEGSGFQPAKIHLAPLDREMVGSLVADTLTSEPQEVRTLADLVYEKTQGNPFFAHQFMVALYERGLLRFDPENGAWQWDDAAIRAANVTDNVVDLMVGVLRRLSPETQHVLERAACIGHSFDFGSLATIAEKPVHEVSAALWEALRAGLVMSLDGDYRYLESGVGSEAREVSASLFNVRYQFVHDRVLSAAYMLVEPEQRKQLHRSIGRLLRKRSGERPRDEDLLDLVHHLNLGAAAITDRAERRDLAELNLRAGQRAKAATAYHAGAIYTRAGIELLDAADWATHYDLCHSLHIEGGQCAFACGDAERAEALFTEALRRARTDLERAEIQRQRIYKHASYGEFTDALRVGSETLAMLGHTLTLDEMHSPEVMLAELSQITTNLRGRPIRSLVDEPEVTDPVMRAILSILDSIADSGHYVSAIAFSIINFRAVNLSLVHGPTELCPFPYACAGYVLAGMFGRVTEGLAFCEVAGVINKRFPNVSQLSRLHVAWGSGTHMQHPMRDAVTSWTIARQKGLESGEFAMLGTACFLETMGNVFAGDPIEDLLQEADKNLAIVRRTKNSLNLATMTIVRQTVACLAGKTRERTSLDDDTFNEKEYLDRLDGEHFGNTRAHHAILKALVYLIHNRYEDAWKASEVAEHWISHTGGNLASKIHPCLRALVLLGLPRAEAPEEAERRAEILRKCRAEIAQLAAGSPKSFAHFEAMVNAEAARTEGDLEGAIRLYERAITLCQENKAPHFEALTGELCAKFYLRIGAPTAGGGYMKNAYRAYKHWGAAPKLDALENEATHIWPSLRDVSRTHSTATTTGSSASLATRTLIGQTSIGSLRDAALVVRAAQEIASEIDLPKVIDRLAKLVLENAGADQGSLILARDGALVVDATFHPAGCSLDVGRGQPLEAVQACAKSVVHYVTRTLEPVVLDNSSKASRFSDDPYIQEFAPKSILCLPLLHQGRLSGALYLENRMTAGVFDAARVELLALLSSQAAIAIEIARLIESAHAANEQVKRANERLEMEVAHRTEELRQVNDSLFETNQALEQELGQRREIEQERASLHEQVIAGQRQRLAELSTPLLPITKDIVVMPLIGTMDAERAELVLSVALDGAQRLGARVVILDVTGMKHVDTQVAGMLVNVASALRLLGAETVLTGIAPRIAQTLVALDVDLKSFVTMGTLQSGMEYALRRSRHVDVSPAPRRGGPQHR</sequence>
<dbReference type="Pfam" id="PF00069">
    <property type="entry name" value="Pkinase"/>
    <property type="match status" value="1"/>
</dbReference>
<comment type="caution">
    <text evidence="4">The sequence shown here is derived from an EMBL/GenBank/DDBJ whole genome shotgun (WGS) entry which is preliminary data.</text>
</comment>
<dbReference type="PROSITE" id="PS00109">
    <property type="entry name" value="PROTEIN_KINASE_TYR"/>
    <property type="match status" value="1"/>
</dbReference>
<dbReference type="InterPro" id="IPR029016">
    <property type="entry name" value="GAF-like_dom_sf"/>
</dbReference>
<dbReference type="CDD" id="cd14014">
    <property type="entry name" value="STKc_PknB_like"/>
    <property type="match status" value="1"/>
</dbReference>
<dbReference type="InterPro" id="IPR008266">
    <property type="entry name" value="Tyr_kinase_AS"/>
</dbReference>
<feature type="coiled-coil region" evidence="1">
    <location>
        <begin position="1513"/>
        <end position="1579"/>
    </location>
</feature>
<evidence type="ECO:0000256" key="1">
    <source>
        <dbReference type="SAM" id="Coils"/>
    </source>
</evidence>
<dbReference type="SUPFAM" id="SSF52540">
    <property type="entry name" value="P-loop containing nucleoside triphosphate hydrolases"/>
    <property type="match status" value="1"/>
</dbReference>
<gene>
    <name evidence="4" type="ORF">KEG57_14405</name>
</gene>
<accession>A0A9X3X3P8</accession>
<dbReference type="GO" id="GO:0005524">
    <property type="term" value="F:ATP binding"/>
    <property type="evidence" value="ECO:0007669"/>
    <property type="project" value="InterPro"/>
</dbReference>
<dbReference type="InterPro" id="IPR027417">
    <property type="entry name" value="P-loop_NTPase"/>
</dbReference>
<dbReference type="Pfam" id="PF13191">
    <property type="entry name" value="AAA_16"/>
    <property type="match status" value="1"/>
</dbReference>
<organism evidence="4 5">
    <name type="scientific">Polyangium jinanense</name>
    <dbReference type="NCBI Taxonomy" id="2829994"/>
    <lineage>
        <taxon>Bacteria</taxon>
        <taxon>Pseudomonadati</taxon>
        <taxon>Myxococcota</taxon>
        <taxon>Polyangia</taxon>
        <taxon>Polyangiales</taxon>
        <taxon>Polyangiaceae</taxon>
        <taxon>Polyangium</taxon>
    </lineage>
</organism>
<dbReference type="Gene3D" id="1.10.510.10">
    <property type="entry name" value="Transferase(Phosphotransferase) domain 1"/>
    <property type="match status" value="1"/>
</dbReference>
<dbReference type="PROSITE" id="PS50011">
    <property type="entry name" value="PROTEIN_KINASE_DOM"/>
    <property type="match status" value="1"/>
</dbReference>
<dbReference type="Pfam" id="PF01590">
    <property type="entry name" value="GAF"/>
    <property type="match status" value="1"/>
</dbReference>
<dbReference type="Gene3D" id="3.40.50.300">
    <property type="entry name" value="P-loop containing nucleotide triphosphate hydrolases"/>
    <property type="match status" value="1"/>
</dbReference>
<dbReference type="CDD" id="cd07041">
    <property type="entry name" value="STAS_RsbR_RsbS_like"/>
    <property type="match status" value="1"/>
</dbReference>
<dbReference type="Gene3D" id="3.30.450.40">
    <property type="match status" value="1"/>
</dbReference>
<dbReference type="InterPro" id="IPR011009">
    <property type="entry name" value="Kinase-like_dom_sf"/>
</dbReference>
<dbReference type="SUPFAM" id="SSF55781">
    <property type="entry name" value="GAF domain-like"/>
    <property type="match status" value="1"/>
</dbReference>
<dbReference type="InterPro" id="IPR041664">
    <property type="entry name" value="AAA_16"/>
</dbReference>
<dbReference type="InterPro" id="IPR053159">
    <property type="entry name" value="Hybrid_Histidine_Kinase"/>
</dbReference>
<dbReference type="PROSITE" id="PS50801">
    <property type="entry name" value="STAS"/>
    <property type="match status" value="1"/>
</dbReference>
<dbReference type="Pfam" id="PF01740">
    <property type="entry name" value="STAS"/>
    <property type="match status" value="1"/>
</dbReference>
<dbReference type="EMBL" id="JAGTJJ010000005">
    <property type="protein sequence ID" value="MDC3981703.1"/>
    <property type="molecule type" value="Genomic_DNA"/>
</dbReference>
<dbReference type="Proteomes" id="UP001151081">
    <property type="component" value="Unassembled WGS sequence"/>
</dbReference>
<keyword evidence="1" id="KW-0175">Coiled coil</keyword>
<evidence type="ECO:0000313" key="4">
    <source>
        <dbReference type="EMBL" id="MDC3981703.1"/>
    </source>
</evidence>
<dbReference type="InterPro" id="IPR036513">
    <property type="entry name" value="STAS_dom_sf"/>
</dbReference>
<dbReference type="InterPro" id="IPR002645">
    <property type="entry name" value="STAS_dom"/>
</dbReference>
<dbReference type="InterPro" id="IPR000719">
    <property type="entry name" value="Prot_kinase_dom"/>
</dbReference>
<dbReference type="SUPFAM" id="SSF52091">
    <property type="entry name" value="SpoIIaa-like"/>
    <property type="match status" value="1"/>
</dbReference>
<dbReference type="SUPFAM" id="SSF56112">
    <property type="entry name" value="Protein kinase-like (PK-like)"/>
    <property type="match status" value="1"/>
</dbReference>
<dbReference type="InterPro" id="IPR003018">
    <property type="entry name" value="GAF"/>
</dbReference>
<feature type="domain" description="STAS" evidence="3">
    <location>
        <begin position="1592"/>
        <end position="1703"/>
    </location>
</feature>
<dbReference type="Gene3D" id="3.30.750.24">
    <property type="entry name" value="STAS domain"/>
    <property type="match status" value="1"/>
</dbReference>
<dbReference type="SMART" id="SM00065">
    <property type="entry name" value="GAF"/>
    <property type="match status" value="1"/>
</dbReference>
<proteinExistence type="predicted"/>
<evidence type="ECO:0000259" key="3">
    <source>
        <dbReference type="PROSITE" id="PS50801"/>
    </source>
</evidence>
<keyword evidence="5" id="KW-1185">Reference proteome</keyword>
<reference evidence="4 5" key="1">
    <citation type="submission" date="2021-04" db="EMBL/GenBank/DDBJ databases">
        <title>Genome analysis of Polyangium sp.</title>
        <authorList>
            <person name="Li Y."/>
            <person name="Wang J."/>
        </authorList>
    </citation>
    <scope>NUCLEOTIDE SEQUENCE [LARGE SCALE GENOMIC DNA]</scope>
    <source>
        <strain evidence="4 5">SDU14</strain>
    </source>
</reference>
<feature type="domain" description="Protein kinase" evidence="2">
    <location>
        <begin position="21"/>
        <end position="284"/>
    </location>
</feature>
<dbReference type="RefSeq" id="WP_272420371.1">
    <property type="nucleotide sequence ID" value="NZ_JAGTJJ010000005.1"/>
</dbReference>
<name>A0A9X3X3P8_9BACT</name>
<dbReference type="PANTHER" id="PTHR43642">
    <property type="entry name" value="HYBRID SIGNAL TRANSDUCTION HISTIDINE KINASE G"/>
    <property type="match status" value="1"/>
</dbReference>
<dbReference type="PANTHER" id="PTHR43642:SF1">
    <property type="entry name" value="HYBRID SIGNAL TRANSDUCTION HISTIDINE KINASE G"/>
    <property type="match status" value="1"/>
</dbReference>
<evidence type="ECO:0000259" key="2">
    <source>
        <dbReference type="PROSITE" id="PS50011"/>
    </source>
</evidence>
<dbReference type="GO" id="GO:0004672">
    <property type="term" value="F:protein kinase activity"/>
    <property type="evidence" value="ECO:0007669"/>
    <property type="project" value="InterPro"/>
</dbReference>
<protein>
    <submittedName>
        <fullName evidence="4">AAA family ATPase</fullName>
    </submittedName>
</protein>